<dbReference type="EMBL" id="JABFDB010000028">
    <property type="protein sequence ID" value="NYZ23529.1"/>
    <property type="molecule type" value="Genomic_DNA"/>
</dbReference>
<reference evidence="3 4" key="1">
    <citation type="submission" date="2020-05" db="EMBL/GenBank/DDBJ databases">
        <title>Azospirillum oleiclasticum sp. nov, a nitrogen-fixing and heavy crude oil-emulsifying bacterium isolated from the crude oil of Yumen Oilfield.</title>
        <authorList>
            <person name="Wu D."/>
            <person name="Cai M."/>
            <person name="Zhang X."/>
        </authorList>
    </citation>
    <scope>NUCLEOTIDE SEQUENCE [LARGE SCALE GENOMIC DNA]</scope>
    <source>
        <strain evidence="3 4">ROY-1-1-2</strain>
    </source>
</reference>
<dbReference type="NCBIfam" id="TIGR00252">
    <property type="entry name" value="YraN family protein"/>
    <property type="match status" value="1"/>
</dbReference>
<comment type="similarity">
    <text evidence="1 2">Belongs to the UPF0102 family.</text>
</comment>
<dbReference type="PANTHER" id="PTHR34039">
    <property type="entry name" value="UPF0102 PROTEIN YRAN"/>
    <property type="match status" value="1"/>
</dbReference>
<comment type="caution">
    <text evidence="3">The sequence shown here is derived from an EMBL/GenBank/DDBJ whole genome shotgun (WGS) entry which is preliminary data.</text>
</comment>
<keyword evidence="4" id="KW-1185">Reference proteome</keyword>
<gene>
    <name evidence="3" type="ORF">HND93_27835</name>
</gene>
<evidence type="ECO:0000313" key="4">
    <source>
        <dbReference type="Proteomes" id="UP000584642"/>
    </source>
</evidence>
<dbReference type="Pfam" id="PF02021">
    <property type="entry name" value="UPF0102"/>
    <property type="match status" value="1"/>
</dbReference>
<evidence type="ECO:0000313" key="3">
    <source>
        <dbReference type="EMBL" id="NYZ23529.1"/>
    </source>
</evidence>
<sequence>MDGMIDEHRRRTDRFGRYAEALCRWWLRLKGYRILATRLRTPLGEIDIVARRGDTLAVVEVKARADWAQASEALSARQRGRLARAAHLYLAANPQYAGLSLRFDVMLVTPWRLPRHLRDAWRA</sequence>
<dbReference type="HAMAP" id="MF_00048">
    <property type="entry name" value="UPF0102"/>
    <property type="match status" value="1"/>
</dbReference>
<dbReference type="InterPro" id="IPR011335">
    <property type="entry name" value="Restrct_endonuc-II-like"/>
</dbReference>
<dbReference type="RefSeq" id="WP_180285307.1">
    <property type="nucleotide sequence ID" value="NZ_JABFDB010000028.1"/>
</dbReference>
<dbReference type="SUPFAM" id="SSF52980">
    <property type="entry name" value="Restriction endonuclease-like"/>
    <property type="match status" value="1"/>
</dbReference>
<dbReference type="InterPro" id="IPR011856">
    <property type="entry name" value="tRNA_endonuc-like_dom_sf"/>
</dbReference>
<dbReference type="PANTHER" id="PTHR34039:SF1">
    <property type="entry name" value="UPF0102 PROTEIN YRAN"/>
    <property type="match status" value="1"/>
</dbReference>
<dbReference type="Proteomes" id="UP000584642">
    <property type="component" value="Unassembled WGS sequence"/>
</dbReference>
<evidence type="ECO:0000256" key="1">
    <source>
        <dbReference type="ARBA" id="ARBA00006738"/>
    </source>
</evidence>
<proteinExistence type="inferred from homology"/>
<evidence type="ECO:0000256" key="2">
    <source>
        <dbReference type="HAMAP-Rule" id="MF_00048"/>
    </source>
</evidence>
<dbReference type="InterPro" id="IPR003509">
    <property type="entry name" value="UPF0102_YraN-like"/>
</dbReference>
<organism evidence="3 4">
    <name type="scientific">Azospirillum oleiclasticum</name>
    <dbReference type="NCBI Taxonomy" id="2735135"/>
    <lineage>
        <taxon>Bacteria</taxon>
        <taxon>Pseudomonadati</taxon>
        <taxon>Pseudomonadota</taxon>
        <taxon>Alphaproteobacteria</taxon>
        <taxon>Rhodospirillales</taxon>
        <taxon>Azospirillaceae</taxon>
        <taxon>Azospirillum</taxon>
    </lineage>
</organism>
<dbReference type="NCBIfam" id="NF009151">
    <property type="entry name" value="PRK12497.1-5"/>
    <property type="match status" value="1"/>
</dbReference>
<accession>A0ABX2TH84</accession>
<dbReference type="Gene3D" id="3.40.1350.10">
    <property type="match status" value="1"/>
</dbReference>
<name>A0ABX2TH84_9PROT</name>
<protein>
    <recommendedName>
        <fullName evidence="2">UPF0102 protein HND93_27835</fullName>
    </recommendedName>
</protein>